<evidence type="ECO:0000259" key="3">
    <source>
        <dbReference type="PROSITE" id="PS50056"/>
    </source>
</evidence>
<evidence type="ECO:0000313" key="5">
    <source>
        <dbReference type="Proteomes" id="UP000003107"/>
    </source>
</evidence>
<dbReference type="STRING" id="553219.CAMSH0001_1970"/>
<dbReference type="PANTHER" id="PTHR31126">
    <property type="entry name" value="TYROSINE-PROTEIN PHOSPHATASE"/>
    <property type="match status" value="1"/>
</dbReference>
<keyword evidence="5" id="KW-1185">Reference proteome</keyword>
<dbReference type="PROSITE" id="PS00383">
    <property type="entry name" value="TYR_PHOSPHATASE_1"/>
    <property type="match status" value="1"/>
</dbReference>
<evidence type="ECO:0000256" key="1">
    <source>
        <dbReference type="ARBA" id="ARBA00009580"/>
    </source>
</evidence>
<dbReference type="InterPro" id="IPR016130">
    <property type="entry name" value="Tyr_Pase_AS"/>
</dbReference>
<dbReference type="Gene3D" id="3.90.190.10">
    <property type="entry name" value="Protein tyrosine phosphatase superfamily"/>
    <property type="match status" value="1"/>
</dbReference>
<dbReference type="SUPFAM" id="SSF52799">
    <property type="entry name" value="(Phosphotyrosine protein) phosphatases II"/>
    <property type="match status" value="1"/>
</dbReference>
<dbReference type="InterPro" id="IPR000387">
    <property type="entry name" value="Tyr_Pase_dom"/>
</dbReference>
<proteinExistence type="inferred from homology"/>
<feature type="domain" description="Tyrosine specific protein phosphatases" evidence="3">
    <location>
        <begin position="144"/>
        <end position="180"/>
    </location>
</feature>
<dbReference type="GO" id="GO:0016791">
    <property type="term" value="F:phosphatase activity"/>
    <property type="evidence" value="ECO:0007669"/>
    <property type="project" value="TreeGrafter"/>
</dbReference>
<accession>C6RE78</accession>
<organism evidence="4 5">
    <name type="scientific">Campylobacter showae RM3277</name>
    <dbReference type="NCBI Taxonomy" id="553219"/>
    <lineage>
        <taxon>Bacteria</taxon>
        <taxon>Pseudomonadati</taxon>
        <taxon>Campylobacterota</taxon>
        <taxon>Epsilonproteobacteria</taxon>
        <taxon>Campylobacterales</taxon>
        <taxon>Campylobacteraceae</taxon>
        <taxon>Campylobacter</taxon>
    </lineage>
</organism>
<dbReference type="OrthoDB" id="9814896at2"/>
<dbReference type="PANTHER" id="PTHR31126:SF72">
    <property type="entry name" value="DUAL SPECIFICITY PROTEIN PHOSPHATASE TPBA"/>
    <property type="match status" value="1"/>
</dbReference>
<comment type="caution">
    <text evidence="4">The sequence shown here is derived from an EMBL/GenBank/DDBJ whole genome shotgun (WGS) entry which is preliminary data.</text>
</comment>
<name>C6RE78_9BACT</name>
<dbReference type="InterPro" id="IPR004861">
    <property type="entry name" value="Siw14-like"/>
</dbReference>
<dbReference type="EMBL" id="ACVQ01000013">
    <property type="protein sequence ID" value="EET80254.1"/>
    <property type="molecule type" value="Genomic_DNA"/>
</dbReference>
<dbReference type="InterPro" id="IPR029021">
    <property type="entry name" value="Prot-tyrosine_phosphatase-like"/>
</dbReference>
<dbReference type="RefSeq" id="WP_002947311.1">
    <property type="nucleotide sequence ID" value="NZ_ACVQ01000013.1"/>
</dbReference>
<reference evidence="4 5" key="1">
    <citation type="submission" date="2009-07" db="EMBL/GenBank/DDBJ databases">
        <authorList>
            <person name="Madupu R."/>
            <person name="Sebastian Y."/>
            <person name="Durkin A.S."/>
            <person name="Torralba M."/>
            <person name="Methe B."/>
            <person name="Sutton G.G."/>
            <person name="Strausberg R.L."/>
            <person name="Nelson K.E."/>
        </authorList>
    </citation>
    <scope>NUCLEOTIDE SEQUENCE [LARGE SCALE GENOMIC DNA]</scope>
    <source>
        <strain evidence="4 5">RM3277</strain>
    </source>
</reference>
<dbReference type="eggNOG" id="COG2365">
    <property type="taxonomic scope" value="Bacteria"/>
</dbReference>
<evidence type="ECO:0000256" key="2">
    <source>
        <dbReference type="SAM" id="SignalP"/>
    </source>
</evidence>
<gene>
    <name evidence="4" type="ORF">CAMSH0001_1970</name>
</gene>
<comment type="similarity">
    <text evidence="1">Belongs to the protein-tyrosine phosphatase family.</text>
</comment>
<dbReference type="GeneID" id="60989683"/>
<dbReference type="Proteomes" id="UP000003107">
    <property type="component" value="Unassembled WGS sequence"/>
</dbReference>
<dbReference type="Pfam" id="PF03162">
    <property type="entry name" value="Y_phosphatase2"/>
    <property type="match status" value="1"/>
</dbReference>
<feature type="signal peptide" evidence="2">
    <location>
        <begin position="1"/>
        <end position="20"/>
    </location>
</feature>
<dbReference type="AlphaFoldDB" id="C6RE78"/>
<feature type="chain" id="PRO_5002969929" evidence="2">
    <location>
        <begin position="21"/>
        <end position="228"/>
    </location>
</feature>
<keyword evidence="2" id="KW-0732">Signal</keyword>
<dbReference type="PROSITE" id="PS50056">
    <property type="entry name" value="TYR_PHOSPHATASE_2"/>
    <property type="match status" value="1"/>
</dbReference>
<sequence>MKFKTLALAAAFFFATGINAELATDTNSVNFRKTSGAELNLADVKDAKFQNAHFKSTDTAAHGTNSNSSQKATLIDEAKNFYRVDELLFRSAQLDGSDAAKLHELGIKSIVNLRHFSRGGDRRAFGDQFWLASKPLQSWEIKPAQIADVLRTIRERQKEGAVLVHCYHGADRTGLVVAMYRVIYQGWSLDAARSEMIDGGYGFHSMWQDIAGFLTPQNEALVRVELGI</sequence>
<protein>
    <submittedName>
        <fullName evidence="4">Dual specificity phosphatase, catalytic domain protein</fullName>
    </submittedName>
</protein>
<evidence type="ECO:0000313" key="4">
    <source>
        <dbReference type="EMBL" id="EET80254.1"/>
    </source>
</evidence>